<feature type="non-terminal residue" evidence="1">
    <location>
        <position position="420"/>
    </location>
</feature>
<evidence type="ECO:0000313" key="2">
    <source>
        <dbReference type="Proteomes" id="UP000194236"/>
    </source>
</evidence>
<protein>
    <submittedName>
        <fullName evidence="1">Uncharacterized protein</fullName>
    </submittedName>
</protein>
<dbReference type="AlphaFoldDB" id="A0A1Y3B2K9"/>
<dbReference type="Proteomes" id="UP000194236">
    <property type="component" value="Unassembled WGS sequence"/>
</dbReference>
<gene>
    <name evidence="1" type="ORF">BLA29_005230</name>
</gene>
<accession>A0A1Y3B2K9</accession>
<evidence type="ECO:0000313" key="1">
    <source>
        <dbReference type="EMBL" id="OTF74427.1"/>
    </source>
</evidence>
<proteinExistence type="predicted"/>
<reference evidence="1 2" key="1">
    <citation type="submission" date="2017-03" db="EMBL/GenBank/DDBJ databases">
        <title>Genome Survey of Euroglyphus maynei.</title>
        <authorList>
            <person name="Arlian L.G."/>
            <person name="Morgan M.S."/>
            <person name="Rider S.D."/>
        </authorList>
    </citation>
    <scope>NUCLEOTIDE SEQUENCE [LARGE SCALE GENOMIC DNA]</scope>
    <source>
        <strain evidence="1">Arlian Lab</strain>
        <tissue evidence="1">Whole body</tissue>
    </source>
</reference>
<comment type="caution">
    <text evidence="1">The sequence shown here is derived from an EMBL/GenBank/DDBJ whole genome shotgun (WGS) entry which is preliminary data.</text>
</comment>
<sequence>MMSLERFLLGNIEIESLDLSAEHFDLYNNNDDDKEMFLLRNFNDSKGHDRLSSAFYVLKRINWSRYLDVFVRLEKILFDCFRQEFYPQFLISQEYDQMLAQYFVQRKSSPSIIDLDEKLSSEIWCKYWQNDAHNRAKLVPKLVRLEEALRMRPITKILLTTPMMMMVSGRTEKIERKLIDLHKNRRMLFNSIEFPFCYLSTVKLLLIIRLRLKCWIRDIIMAQCSSQSSANQVYNDLPIIISDDIDNLSQSIDRLHRILTRSFCWLNADFSCVITDCRFRDDFAQILQSSTANTTESKIMAFVENLFVPQQENQQKSQSTNNQLNHGRSSNPNSNFLFQMNVTALLSRFQYHHHDDNQSRKLLPTVVRNDLMSNWSYQWSIELTLEQLQQFYAQSIRPFLRFILFLGRYNLRNYLSTVTD</sequence>
<organism evidence="1 2">
    <name type="scientific">Euroglyphus maynei</name>
    <name type="common">Mayne's house dust mite</name>
    <dbReference type="NCBI Taxonomy" id="6958"/>
    <lineage>
        <taxon>Eukaryota</taxon>
        <taxon>Metazoa</taxon>
        <taxon>Ecdysozoa</taxon>
        <taxon>Arthropoda</taxon>
        <taxon>Chelicerata</taxon>
        <taxon>Arachnida</taxon>
        <taxon>Acari</taxon>
        <taxon>Acariformes</taxon>
        <taxon>Sarcoptiformes</taxon>
        <taxon>Astigmata</taxon>
        <taxon>Psoroptidia</taxon>
        <taxon>Analgoidea</taxon>
        <taxon>Pyroglyphidae</taxon>
        <taxon>Pyroglyphinae</taxon>
        <taxon>Euroglyphus</taxon>
    </lineage>
</organism>
<keyword evidence="2" id="KW-1185">Reference proteome</keyword>
<name>A0A1Y3B2K9_EURMA</name>
<dbReference type="EMBL" id="MUJZ01047109">
    <property type="protein sequence ID" value="OTF74427.1"/>
    <property type="molecule type" value="Genomic_DNA"/>
</dbReference>